<dbReference type="NCBIfam" id="TIGR01145">
    <property type="entry name" value="ATP_synt_delta"/>
    <property type="match status" value="1"/>
</dbReference>
<dbReference type="PANTHER" id="PTHR11910">
    <property type="entry name" value="ATP SYNTHASE DELTA CHAIN"/>
    <property type="match status" value="1"/>
</dbReference>
<gene>
    <name evidence="8" type="primary">atpH</name>
    <name evidence="9" type="ORF">EIK76_12720</name>
</gene>
<dbReference type="InterPro" id="IPR020781">
    <property type="entry name" value="ATPase_OSCP/d_CS"/>
</dbReference>
<keyword evidence="3 8" id="KW-0375">Hydrogen ion transport</keyword>
<comment type="subcellular location">
    <subcellularLocation>
        <location evidence="8">Cell membrane</location>
        <topology evidence="8">Peripheral membrane protein</topology>
    </subcellularLocation>
    <subcellularLocation>
        <location evidence="1">Membrane</location>
    </subcellularLocation>
</comment>
<dbReference type="PROSITE" id="PS00389">
    <property type="entry name" value="ATPASE_DELTA"/>
    <property type="match status" value="1"/>
</dbReference>
<evidence type="ECO:0000256" key="4">
    <source>
        <dbReference type="ARBA" id="ARBA00023065"/>
    </source>
</evidence>
<dbReference type="GO" id="GO:0046933">
    <property type="term" value="F:proton-transporting ATP synthase activity, rotational mechanism"/>
    <property type="evidence" value="ECO:0007669"/>
    <property type="project" value="UniProtKB-UniRule"/>
</dbReference>
<dbReference type="GO" id="GO:0005886">
    <property type="term" value="C:plasma membrane"/>
    <property type="evidence" value="ECO:0007669"/>
    <property type="project" value="UniProtKB-SubCell"/>
</dbReference>
<keyword evidence="7 8" id="KW-0066">ATP synthesis</keyword>
<proteinExistence type="inferred from homology"/>
<evidence type="ECO:0000256" key="3">
    <source>
        <dbReference type="ARBA" id="ARBA00022781"/>
    </source>
</evidence>
<comment type="caution">
    <text evidence="9">The sequence shown here is derived from an EMBL/GenBank/DDBJ whole genome shotgun (WGS) entry which is preliminary data.</text>
</comment>
<dbReference type="Pfam" id="PF00213">
    <property type="entry name" value="OSCP"/>
    <property type="match status" value="1"/>
</dbReference>
<dbReference type="InterPro" id="IPR000711">
    <property type="entry name" value="ATPase_OSCP/dsu"/>
</dbReference>
<sequence length="177" mass="19178">MSKLTIVARPYAKAAFDVAVEQKALDTWATMLFFAAEVAKNTEVASRLRALGSAENQADFFIKVCAEQLNSSGQNLIRIMAENHRLVALPEVFDAFIQLKAEYEKEATVDVVSATELDAAQQAKLVEALSQRLARKVKLNCSVDPAVVGGMVIKAGDMVIDGSVRGKLHRLATALQS</sequence>
<dbReference type="OrthoDB" id="9816221at2"/>
<name>A0A3P3QGX3_9GAMM</name>
<evidence type="ECO:0000256" key="7">
    <source>
        <dbReference type="ARBA" id="ARBA00023310"/>
    </source>
</evidence>
<reference evidence="9 10" key="1">
    <citation type="submission" date="2018-11" db="EMBL/GenBank/DDBJ databases">
        <title>Draft genome analysis of Rheinheimera mesophila isolated from an industrial waste site.</title>
        <authorList>
            <person name="Yu Q."/>
            <person name="Qi Y."/>
            <person name="Zhang H."/>
            <person name="Lu Y."/>
            <person name="Pu J."/>
        </authorList>
    </citation>
    <scope>NUCLEOTIDE SEQUENCE [LARGE SCALE GENOMIC DNA]</scope>
    <source>
        <strain evidence="9 10">IITR13</strain>
    </source>
</reference>
<dbReference type="Proteomes" id="UP000276260">
    <property type="component" value="Unassembled WGS sequence"/>
</dbReference>
<protein>
    <recommendedName>
        <fullName evidence="8">ATP synthase subunit delta</fullName>
    </recommendedName>
    <alternativeName>
        <fullName evidence="8">ATP synthase F(1) sector subunit delta</fullName>
    </alternativeName>
    <alternativeName>
        <fullName evidence="8">F-type ATPase subunit delta</fullName>
        <shortName evidence="8">F-ATPase subunit delta</shortName>
    </alternativeName>
</protein>
<dbReference type="GO" id="GO:0045259">
    <property type="term" value="C:proton-transporting ATP synthase complex"/>
    <property type="evidence" value="ECO:0007669"/>
    <property type="project" value="UniProtKB-KW"/>
</dbReference>
<evidence type="ECO:0000256" key="5">
    <source>
        <dbReference type="ARBA" id="ARBA00023136"/>
    </source>
</evidence>
<comment type="similarity">
    <text evidence="8">Belongs to the ATPase delta chain family.</text>
</comment>
<accession>A0A3P3QGX3</accession>
<dbReference type="NCBIfam" id="NF004404">
    <property type="entry name" value="PRK05758.2-5"/>
    <property type="match status" value="1"/>
</dbReference>
<dbReference type="RefSeq" id="WP_046521484.1">
    <property type="nucleotide sequence ID" value="NZ_LAVS01000097.1"/>
</dbReference>
<comment type="function">
    <text evidence="8">This protein is part of the stalk that links CF(0) to CF(1). It either transmits conformational changes from CF(0) to CF(1) or is implicated in proton conduction.</text>
</comment>
<dbReference type="EMBL" id="RRCF01000003">
    <property type="protein sequence ID" value="RRJ20378.1"/>
    <property type="molecule type" value="Genomic_DNA"/>
</dbReference>
<keyword evidence="2 8" id="KW-0813">Transport</keyword>
<dbReference type="PRINTS" id="PR00125">
    <property type="entry name" value="ATPASEDELTA"/>
</dbReference>
<evidence type="ECO:0000313" key="9">
    <source>
        <dbReference type="EMBL" id="RRJ20378.1"/>
    </source>
</evidence>
<keyword evidence="8" id="KW-1003">Cell membrane</keyword>
<evidence type="ECO:0000256" key="2">
    <source>
        <dbReference type="ARBA" id="ARBA00022448"/>
    </source>
</evidence>
<dbReference type="AlphaFoldDB" id="A0A3P3QGX3"/>
<dbReference type="HAMAP" id="MF_01416">
    <property type="entry name" value="ATP_synth_delta_bact"/>
    <property type="match status" value="1"/>
</dbReference>
<dbReference type="Gene3D" id="1.10.520.20">
    <property type="entry name" value="N-terminal domain of the delta subunit of the F1F0-ATP synthase"/>
    <property type="match status" value="1"/>
</dbReference>
<dbReference type="NCBIfam" id="NF004402">
    <property type="entry name" value="PRK05758.2-2"/>
    <property type="match status" value="1"/>
</dbReference>
<evidence type="ECO:0000256" key="8">
    <source>
        <dbReference type="HAMAP-Rule" id="MF_01416"/>
    </source>
</evidence>
<dbReference type="InterPro" id="IPR026015">
    <property type="entry name" value="ATP_synth_OSCP/delta_N_sf"/>
</dbReference>
<comment type="function">
    <text evidence="8">F(1)F(0) ATP synthase produces ATP from ADP in the presence of a proton or sodium gradient. F-type ATPases consist of two structural domains, F(1) containing the extramembraneous catalytic core and F(0) containing the membrane proton channel, linked together by a central stalk and a peripheral stalk. During catalysis, ATP synthesis in the catalytic domain of F(1) is coupled via a rotary mechanism of the central stalk subunits to proton translocation.</text>
</comment>
<evidence type="ECO:0000256" key="1">
    <source>
        <dbReference type="ARBA" id="ARBA00004370"/>
    </source>
</evidence>
<keyword evidence="6 8" id="KW-0139">CF(1)</keyword>
<keyword evidence="4 8" id="KW-0406">Ion transport</keyword>
<evidence type="ECO:0000313" key="10">
    <source>
        <dbReference type="Proteomes" id="UP000276260"/>
    </source>
</evidence>
<organism evidence="9 10">
    <name type="scientific">Rheinheimera mesophila</name>
    <dbReference type="NCBI Taxonomy" id="1547515"/>
    <lineage>
        <taxon>Bacteria</taxon>
        <taxon>Pseudomonadati</taxon>
        <taxon>Pseudomonadota</taxon>
        <taxon>Gammaproteobacteria</taxon>
        <taxon>Chromatiales</taxon>
        <taxon>Chromatiaceae</taxon>
        <taxon>Rheinheimera</taxon>
    </lineage>
</organism>
<keyword evidence="9" id="KW-0378">Hydrolase</keyword>
<keyword evidence="10" id="KW-1185">Reference proteome</keyword>
<keyword evidence="5 8" id="KW-0472">Membrane</keyword>
<evidence type="ECO:0000256" key="6">
    <source>
        <dbReference type="ARBA" id="ARBA00023196"/>
    </source>
</evidence>
<dbReference type="GO" id="GO:0016787">
    <property type="term" value="F:hydrolase activity"/>
    <property type="evidence" value="ECO:0007669"/>
    <property type="project" value="UniProtKB-KW"/>
</dbReference>
<dbReference type="SUPFAM" id="SSF47928">
    <property type="entry name" value="N-terminal domain of the delta subunit of the F1F0-ATP synthase"/>
    <property type="match status" value="1"/>
</dbReference>